<accession>A0ABT0M690</accession>
<evidence type="ECO:0000256" key="1">
    <source>
        <dbReference type="SAM" id="Phobius"/>
    </source>
</evidence>
<feature type="transmembrane region" description="Helical" evidence="1">
    <location>
        <begin position="112"/>
        <end position="135"/>
    </location>
</feature>
<evidence type="ECO:0000313" key="2">
    <source>
        <dbReference type="EMBL" id="MCL1630392.1"/>
    </source>
</evidence>
<keyword evidence="1" id="KW-1133">Transmembrane helix</keyword>
<protein>
    <submittedName>
        <fullName evidence="2">Uncharacterized protein</fullName>
    </submittedName>
</protein>
<feature type="transmembrane region" description="Helical" evidence="1">
    <location>
        <begin position="74"/>
        <end position="92"/>
    </location>
</feature>
<organism evidence="2 3">
    <name type="scientific">Sporolactobacillus mangiferae</name>
    <dbReference type="NCBI Taxonomy" id="2940498"/>
    <lineage>
        <taxon>Bacteria</taxon>
        <taxon>Bacillati</taxon>
        <taxon>Bacillota</taxon>
        <taxon>Bacilli</taxon>
        <taxon>Bacillales</taxon>
        <taxon>Sporolactobacillaceae</taxon>
        <taxon>Sporolactobacillus</taxon>
    </lineage>
</organism>
<keyword evidence="1" id="KW-0812">Transmembrane</keyword>
<dbReference type="RefSeq" id="WP_249094522.1">
    <property type="nucleotide sequence ID" value="NZ_JAMAST010000001.1"/>
</dbReference>
<dbReference type="EMBL" id="JAMAST010000001">
    <property type="protein sequence ID" value="MCL1630392.1"/>
    <property type="molecule type" value="Genomic_DNA"/>
</dbReference>
<proteinExistence type="predicted"/>
<sequence>MVAASLLNLVLTLKTPNSRFIDVVLATLLISPEIYLWITISIHIKVWLSKIRITKQDGWANQYRAETGQTRSHVLLYAVALLAFAVAVAYLIKLNFGTLSNPAVQRALNPYLTQGFVMLTVLTIFEFMVMLNQLWKLRGPYKA</sequence>
<comment type="caution">
    <text evidence="2">The sequence shown here is derived from an EMBL/GenBank/DDBJ whole genome shotgun (WGS) entry which is preliminary data.</text>
</comment>
<gene>
    <name evidence="2" type="ORF">M3N64_00300</name>
</gene>
<dbReference type="Proteomes" id="UP001203004">
    <property type="component" value="Unassembled WGS sequence"/>
</dbReference>
<reference evidence="2 3" key="1">
    <citation type="submission" date="2022-05" db="EMBL/GenBank/DDBJ databases">
        <title>Sporolactobacillus sp nov CPB3-1, isolated from tree bark (Mangifera indica L.).</title>
        <authorList>
            <person name="Phuengjayaem S."/>
            <person name="Tanasupawat S."/>
        </authorList>
    </citation>
    <scope>NUCLEOTIDE SEQUENCE [LARGE SCALE GENOMIC DNA]</scope>
    <source>
        <strain evidence="2 3">CPB3-1</strain>
    </source>
</reference>
<name>A0ABT0M690_9BACL</name>
<keyword evidence="3" id="KW-1185">Reference proteome</keyword>
<keyword evidence="1" id="KW-0472">Membrane</keyword>
<evidence type="ECO:0000313" key="3">
    <source>
        <dbReference type="Proteomes" id="UP001203004"/>
    </source>
</evidence>